<evidence type="ECO:0000313" key="1">
    <source>
        <dbReference type="EMBL" id="CEM23432.1"/>
    </source>
</evidence>
<organism evidence="1 2">
    <name type="scientific">Vitrella brassicaformis (strain CCMP3155)</name>
    <dbReference type="NCBI Taxonomy" id="1169540"/>
    <lineage>
        <taxon>Eukaryota</taxon>
        <taxon>Sar</taxon>
        <taxon>Alveolata</taxon>
        <taxon>Colpodellida</taxon>
        <taxon>Vitrellaceae</taxon>
        <taxon>Vitrella</taxon>
    </lineage>
</organism>
<gene>
    <name evidence="1" type="ORF">Vbra_17037</name>
</gene>
<sequence length="996" mass="108201">MWQYAMACGSDASAASDEAIAAVFKAIRLQFWSGIALPRELHLGVYAFVTPVWCLKPPLPSPLSGAVLEHYTELVIDSSNTRERIFWSAMTPQTAYELGKQMINLKCLIHRCPQTPDGAEGVSAGRRFVANGWCRGLVIALVEGHVAGRQAAREKERPATTMAEGSLRLLTFEAVVLPDSGRPEINQLATINPTPPAAAPSQSISLLALTDVKGGIPGPLANLRRIPTIKLYEIESTDIKDGLRDLQKCLLDRGCSKSISYLHLKMRRSDCHWLLLNNYATFKALASLIDATCSPSGAVNCYVCPSGGEIRDIPLTHLLGYTRFGKVPGCGPQLLSALLTCYNVRMKPQQRPPGSPSVESCIQGTPPSAYHYAWTVTQDQVARPYNGPIDKSLVDNLMLEDCGGPAGGISMSIECEQGWTPPADAIPPEPPEFKAFKADGLVRVKSLTVKSRIGLGVAKLLLRRGPNLQSLQLMDMAVTDVLDILRSIRPWKMPERLTLERLSQEGDSWRGEISLGIQQRMQKVKMLLGGEVAALLAAATRLHMSAICDFTICGSEREARQALVNGGGGTIGWLHLGYVSETSREIIKAEDEREGITLGDHKDQMPHIKKLDMYLDVPSADVVDPGVFILSSIWSLLEIESISQLTVALPQHSHLDALNKAIERRFRGRTEIEGKFIYVYSVDGILHLFMTSQHIAALRMAAFVHSSAADVLEVLLSAGAPHRRLAMITSLRDTVNRLSSMLKQYLPSHDANIAADALAIDFAGRIRAAAPMTVVDPPYAPRRLKAPLMAVIQRHGLVMEPMKRLHGDGPCIPSPSVTASAAQLMAVLQTTGIQITGIELLHKATVHGFAYTDMLDRVGDASCLLFLVRANRNLSGCFIDASVLPPPQLPTARVSNDYEVAALVFKTAGLSLPTFQSPLTTPQCVSVLRRDIEPNGVDQVAKLIVGLKGRGLRLWALDPAASAAGQCRVEVIAEEGRVKSMVADEIEVLLVLQAGL</sequence>
<reference evidence="1 2" key="1">
    <citation type="submission" date="2014-11" db="EMBL/GenBank/DDBJ databases">
        <authorList>
            <person name="Zhu J."/>
            <person name="Qi W."/>
            <person name="Song R."/>
        </authorList>
    </citation>
    <scope>NUCLEOTIDE SEQUENCE [LARGE SCALE GENOMIC DNA]</scope>
</reference>
<dbReference type="Proteomes" id="UP000041254">
    <property type="component" value="Unassembled WGS sequence"/>
</dbReference>
<name>A0A0G4G4V7_VITBC</name>
<dbReference type="VEuPathDB" id="CryptoDB:Vbra_17037"/>
<dbReference type="AlphaFoldDB" id="A0A0G4G4V7"/>
<proteinExistence type="predicted"/>
<accession>A0A0G4G4V7</accession>
<keyword evidence="2" id="KW-1185">Reference proteome</keyword>
<protein>
    <submittedName>
        <fullName evidence="1">Uncharacterized protein</fullName>
    </submittedName>
</protein>
<evidence type="ECO:0000313" key="2">
    <source>
        <dbReference type="Proteomes" id="UP000041254"/>
    </source>
</evidence>
<dbReference type="PhylomeDB" id="A0A0G4G4V7"/>
<dbReference type="EMBL" id="CDMY01000568">
    <property type="protein sequence ID" value="CEM23432.1"/>
    <property type="molecule type" value="Genomic_DNA"/>
</dbReference>
<dbReference type="InParanoid" id="A0A0G4G4V7"/>